<proteinExistence type="predicted"/>
<name>A0A2R6A7Q2_9ARCH</name>
<evidence type="ECO:0000313" key="2">
    <source>
        <dbReference type="Proteomes" id="UP000240569"/>
    </source>
</evidence>
<dbReference type="Proteomes" id="UP000240569">
    <property type="component" value="Unassembled WGS sequence"/>
</dbReference>
<reference evidence="1 2" key="1">
    <citation type="submission" date="2017-04" db="EMBL/GenBank/DDBJ databases">
        <title>Novel microbial lineages endemic to geothermal iron-oxide mats fill important gaps in the evolutionary history of Archaea.</title>
        <authorList>
            <person name="Jay Z.J."/>
            <person name="Beam J.P."/>
            <person name="Dlakic M."/>
            <person name="Rusch D.B."/>
            <person name="Kozubal M.A."/>
            <person name="Inskeep W.P."/>
        </authorList>
    </citation>
    <scope>NUCLEOTIDE SEQUENCE [LARGE SCALE GENOMIC DNA]</scope>
    <source>
        <strain evidence="1">BE_D</strain>
    </source>
</reference>
<gene>
    <name evidence="1" type="ORF">B9Q02_11780</name>
</gene>
<accession>A0A2R6A7Q2</accession>
<evidence type="ECO:0000313" key="1">
    <source>
        <dbReference type="EMBL" id="PSN82379.1"/>
    </source>
</evidence>
<organism evidence="1 2">
    <name type="scientific">Candidatus Marsarchaeota G1 archaeon BE_D</name>
    <dbReference type="NCBI Taxonomy" id="1978156"/>
    <lineage>
        <taxon>Archaea</taxon>
        <taxon>Candidatus Marsarchaeota</taxon>
        <taxon>Candidatus Marsarchaeota group 1</taxon>
    </lineage>
</organism>
<comment type="caution">
    <text evidence="1">The sequence shown here is derived from an EMBL/GenBank/DDBJ whole genome shotgun (WGS) entry which is preliminary data.</text>
</comment>
<protein>
    <submittedName>
        <fullName evidence="1">Uncharacterized protein</fullName>
    </submittedName>
</protein>
<sequence>MCNLIGGSCVAWGFVLSTLCGYANLKLMGLCWLTNQSNVALVIFTLRELLLIRRAKGEGDARSGQIAYTGGRLKRGGRRLLAVFLGSSRRWVFHRHFSGSFSTWIWFQLINQRLKPSFSRPCPDKSSFESPLVVDQCTFQEVEKGCKERSLWIYTKPLSFKVPEEALDGTS</sequence>
<dbReference type="EMBL" id="NEXD01000158">
    <property type="protein sequence ID" value="PSN82379.1"/>
    <property type="molecule type" value="Genomic_DNA"/>
</dbReference>
<dbReference type="AlphaFoldDB" id="A0A2R6A7Q2"/>